<dbReference type="InterPro" id="IPR036890">
    <property type="entry name" value="HATPase_C_sf"/>
</dbReference>
<dbReference type="EC" id="2.7.13.3" evidence="2"/>
<dbReference type="InterPro" id="IPR003661">
    <property type="entry name" value="HisK_dim/P_dom"/>
</dbReference>
<dbReference type="SMART" id="SM00388">
    <property type="entry name" value="HisKA"/>
    <property type="match status" value="1"/>
</dbReference>
<proteinExistence type="predicted"/>
<dbReference type="InterPro" id="IPR036097">
    <property type="entry name" value="HisK_dim/P_sf"/>
</dbReference>
<dbReference type="PRINTS" id="PR00344">
    <property type="entry name" value="BCTRLSENSOR"/>
</dbReference>
<dbReference type="SUPFAM" id="SSF47384">
    <property type="entry name" value="Homodimeric domain of signal transducing histidine kinase"/>
    <property type="match status" value="1"/>
</dbReference>
<dbReference type="CDD" id="cd00082">
    <property type="entry name" value="HisKA"/>
    <property type="match status" value="1"/>
</dbReference>
<keyword evidence="4" id="KW-0808">Transferase</keyword>
<feature type="domain" description="Histidine kinase" evidence="7">
    <location>
        <begin position="325"/>
        <end position="540"/>
    </location>
</feature>
<evidence type="ECO:0000256" key="2">
    <source>
        <dbReference type="ARBA" id="ARBA00012438"/>
    </source>
</evidence>
<dbReference type="SUPFAM" id="SSF52172">
    <property type="entry name" value="CheY-like"/>
    <property type="match status" value="1"/>
</dbReference>
<gene>
    <name evidence="9" type="ORF">AA314_00970</name>
    <name evidence="10" type="ORF">ATI61_109454</name>
</gene>
<protein>
    <recommendedName>
        <fullName evidence="2">histidine kinase</fullName>
        <ecNumber evidence="2">2.7.13.3</ecNumber>
    </recommendedName>
</protein>
<dbReference type="Proteomes" id="UP000256345">
    <property type="component" value="Unassembled WGS sequence"/>
</dbReference>
<dbReference type="SMART" id="SM00065">
    <property type="entry name" value="GAF"/>
    <property type="match status" value="1"/>
</dbReference>
<dbReference type="Proteomes" id="UP000035579">
    <property type="component" value="Chromosome"/>
</dbReference>
<evidence type="ECO:0000256" key="1">
    <source>
        <dbReference type="ARBA" id="ARBA00000085"/>
    </source>
</evidence>
<dbReference type="InterPro" id="IPR029016">
    <property type="entry name" value="GAF-like_dom_sf"/>
</dbReference>
<evidence type="ECO:0000256" key="3">
    <source>
        <dbReference type="ARBA" id="ARBA00022553"/>
    </source>
</evidence>
<dbReference type="InterPro" id="IPR005467">
    <property type="entry name" value="His_kinase_dom"/>
</dbReference>
<evidence type="ECO:0000259" key="8">
    <source>
        <dbReference type="PROSITE" id="PS50110"/>
    </source>
</evidence>
<dbReference type="Gene3D" id="3.30.565.10">
    <property type="entry name" value="Histidine kinase-like ATPase, C-terminal domain"/>
    <property type="match status" value="1"/>
</dbReference>
<evidence type="ECO:0000313" key="9">
    <source>
        <dbReference type="EMBL" id="AKI99343.1"/>
    </source>
</evidence>
<dbReference type="InterPro" id="IPR003594">
    <property type="entry name" value="HATPase_dom"/>
</dbReference>
<dbReference type="Gene3D" id="3.30.450.40">
    <property type="match status" value="1"/>
</dbReference>
<evidence type="ECO:0000256" key="5">
    <source>
        <dbReference type="ARBA" id="ARBA00022777"/>
    </source>
</evidence>
<feature type="domain" description="Response regulatory" evidence="8">
    <location>
        <begin position="6"/>
        <end position="122"/>
    </location>
</feature>
<feature type="modified residue" description="4-aspartylphosphate" evidence="6">
    <location>
        <position position="57"/>
    </location>
</feature>
<organism evidence="9 11">
    <name type="scientific">Archangium gephyra</name>
    <dbReference type="NCBI Taxonomy" id="48"/>
    <lineage>
        <taxon>Bacteria</taxon>
        <taxon>Pseudomonadati</taxon>
        <taxon>Myxococcota</taxon>
        <taxon>Myxococcia</taxon>
        <taxon>Myxococcales</taxon>
        <taxon>Cystobacterineae</taxon>
        <taxon>Archangiaceae</taxon>
        <taxon>Archangium</taxon>
    </lineage>
</organism>
<dbReference type="PANTHER" id="PTHR43547">
    <property type="entry name" value="TWO-COMPONENT HISTIDINE KINASE"/>
    <property type="match status" value="1"/>
</dbReference>
<dbReference type="PANTHER" id="PTHR43547:SF2">
    <property type="entry name" value="HYBRID SIGNAL TRANSDUCTION HISTIDINE KINASE C"/>
    <property type="match status" value="1"/>
</dbReference>
<keyword evidence="12" id="KW-1185">Reference proteome</keyword>
<dbReference type="EMBL" id="CP011509">
    <property type="protein sequence ID" value="AKI99343.1"/>
    <property type="molecule type" value="Genomic_DNA"/>
</dbReference>
<dbReference type="Gene3D" id="3.40.50.2300">
    <property type="match status" value="1"/>
</dbReference>
<dbReference type="Pfam" id="PF13185">
    <property type="entry name" value="GAF_2"/>
    <property type="match status" value="1"/>
</dbReference>
<dbReference type="KEGG" id="age:AA314_00970"/>
<dbReference type="SUPFAM" id="SSF55874">
    <property type="entry name" value="ATPase domain of HSP90 chaperone/DNA topoisomerase II/histidine kinase"/>
    <property type="match status" value="1"/>
</dbReference>
<dbReference type="InterPro" id="IPR004358">
    <property type="entry name" value="Sig_transdc_His_kin-like_C"/>
</dbReference>
<dbReference type="AlphaFoldDB" id="A0AAC8Q1N2"/>
<dbReference type="CDD" id="cd00075">
    <property type="entry name" value="HATPase"/>
    <property type="match status" value="1"/>
</dbReference>
<dbReference type="GO" id="GO:0000155">
    <property type="term" value="F:phosphorelay sensor kinase activity"/>
    <property type="evidence" value="ECO:0007669"/>
    <property type="project" value="InterPro"/>
</dbReference>
<evidence type="ECO:0000256" key="4">
    <source>
        <dbReference type="ARBA" id="ARBA00022679"/>
    </source>
</evidence>
<accession>A0AAC8Q1N2</accession>
<reference evidence="9 11" key="1">
    <citation type="submission" date="2015-05" db="EMBL/GenBank/DDBJ databases">
        <title>Genome assembly of Archangium gephyra DSM 2261.</title>
        <authorList>
            <person name="Sharma G."/>
            <person name="Subramanian S."/>
        </authorList>
    </citation>
    <scope>NUCLEOTIDE SEQUENCE [LARGE SCALE GENOMIC DNA]</scope>
    <source>
        <strain evidence="9 11">DSM 2261</strain>
    </source>
</reference>
<dbReference type="EMBL" id="QUMU01000009">
    <property type="protein sequence ID" value="REG28109.1"/>
    <property type="molecule type" value="Genomic_DNA"/>
</dbReference>
<evidence type="ECO:0000313" key="11">
    <source>
        <dbReference type="Proteomes" id="UP000035579"/>
    </source>
</evidence>
<dbReference type="Pfam" id="PF00512">
    <property type="entry name" value="HisKA"/>
    <property type="match status" value="1"/>
</dbReference>
<keyword evidence="3 6" id="KW-0597">Phosphoprotein</keyword>
<dbReference type="RefSeq" id="WP_047854470.1">
    <property type="nucleotide sequence ID" value="NZ_CP011509.1"/>
</dbReference>
<evidence type="ECO:0000313" key="12">
    <source>
        <dbReference type="Proteomes" id="UP000256345"/>
    </source>
</evidence>
<dbReference type="InterPro" id="IPR003018">
    <property type="entry name" value="GAF"/>
</dbReference>
<evidence type="ECO:0000259" key="7">
    <source>
        <dbReference type="PROSITE" id="PS50109"/>
    </source>
</evidence>
<comment type="catalytic activity">
    <reaction evidence="1">
        <text>ATP + protein L-histidine = ADP + protein N-phospho-L-histidine.</text>
        <dbReference type="EC" id="2.7.13.3"/>
    </reaction>
</comment>
<dbReference type="SUPFAM" id="SSF55781">
    <property type="entry name" value="GAF domain-like"/>
    <property type="match status" value="1"/>
</dbReference>
<evidence type="ECO:0000256" key="6">
    <source>
        <dbReference type="PROSITE-ProRule" id="PRU00169"/>
    </source>
</evidence>
<keyword evidence="5 9" id="KW-0418">Kinase</keyword>
<dbReference type="Pfam" id="PF02518">
    <property type="entry name" value="HATPase_c"/>
    <property type="match status" value="1"/>
</dbReference>
<dbReference type="SMART" id="SM00387">
    <property type="entry name" value="HATPase_c"/>
    <property type="match status" value="1"/>
</dbReference>
<name>A0AAC8Q1N2_9BACT</name>
<reference evidence="10 12" key="2">
    <citation type="submission" date="2018-08" db="EMBL/GenBank/DDBJ databases">
        <title>Genomic Encyclopedia of Archaeal and Bacterial Type Strains, Phase II (KMG-II): from individual species to whole genera.</title>
        <authorList>
            <person name="Goeker M."/>
        </authorList>
    </citation>
    <scope>NUCLEOTIDE SEQUENCE [LARGE SCALE GENOMIC DNA]</scope>
    <source>
        <strain evidence="10 12">DSM 2261</strain>
    </source>
</reference>
<dbReference type="InterPro" id="IPR011006">
    <property type="entry name" value="CheY-like_superfamily"/>
</dbReference>
<dbReference type="CDD" id="cd00156">
    <property type="entry name" value="REC"/>
    <property type="match status" value="1"/>
</dbReference>
<dbReference type="Gene3D" id="1.10.287.130">
    <property type="match status" value="1"/>
</dbReference>
<dbReference type="InterPro" id="IPR001789">
    <property type="entry name" value="Sig_transdc_resp-reg_receiver"/>
</dbReference>
<evidence type="ECO:0000313" key="10">
    <source>
        <dbReference type="EMBL" id="REG28109.1"/>
    </source>
</evidence>
<sequence>MTRPLRVLLVEDNPDDQELVERELRRGDFAVSSHRVQSAEELRAALEPGAWDIILSDYCLPGFDAPSALGIVRDSGLDIPFIVVSGSVGEFEGEEVMRAGARDYFPKTLLTRLPAAVAREVDEARLRQERARAERDRDLLARAGEVLAGSLDLQETLDKVARLPVPRLADWCAVYFSEDGRHLRVASLAHEDPKQVVLGFETDRLFPLGPDAASGPAYVFRTGAPQVLEDIPPARLEALARSPEHLRRLLALGLRSVIHVPLVGRLGSLGVVTLGITGTRRPRFTPRDLPVAQELVRRAALLLENVRLYRESQEAIRLRDEFLAVAAHELRTPLTTLGLQLGTLVQRARRESSPDMVERLDKGLRQVKRLGTLVETLLDVSLLSTGELRLTLEGLDLGELVREVLERFEAESLAMGCALRLETARGLVGQWDRMRVEQVVSGLLSNALKFGAHQPVDVRVVADGAVARVVVEDRGIGIAEEQLERIFERFGRAVSSRSYGGLGLGLYLARRAAEAHGGRVWAEQRAGGGARFILELPLRAPGKTVEESA</sequence>
<dbReference type="SMART" id="SM00448">
    <property type="entry name" value="REC"/>
    <property type="match status" value="1"/>
</dbReference>
<dbReference type="PROSITE" id="PS50109">
    <property type="entry name" value="HIS_KIN"/>
    <property type="match status" value="1"/>
</dbReference>
<dbReference type="Pfam" id="PF00072">
    <property type="entry name" value="Response_reg"/>
    <property type="match status" value="1"/>
</dbReference>
<dbReference type="PROSITE" id="PS50110">
    <property type="entry name" value="RESPONSE_REGULATORY"/>
    <property type="match status" value="1"/>
</dbReference>